<evidence type="ECO:0000313" key="9">
    <source>
        <dbReference type="Proteomes" id="UP000503483"/>
    </source>
</evidence>
<dbReference type="GO" id="GO:0005524">
    <property type="term" value="F:ATP binding"/>
    <property type="evidence" value="ECO:0007669"/>
    <property type="project" value="InterPro"/>
</dbReference>
<proteinExistence type="predicted"/>
<feature type="domain" description="ATP-dependent DNA ligase family profile" evidence="7">
    <location>
        <begin position="119"/>
        <end position="189"/>
    </location>
</feature>
<dbReference type="InterPro" id="IPR012310">
    <property type="entry name" value="DNA_ligase_ATP-dep_cent"/>
</dbReference>
<keyword evidence="5" id="KW-0234">DNA repair</keyword>
<dbReference type="CDD" id="cd07896">
    <property type="entry name" value="Adenylation_kDNA_ligase_like"/>
    <property type="match status" value="1"/>
</dbReference>
<evidence type="ECO:0000256" key="1">
    <source>
        <dbReference type="ARBA" id="ARBA00001968"/>
    </source>
</evidence>
<dbReference type="InterPro" id="IPR012340">
    <property type="entry name" value="NA-bd_OB-fold"/>
</dbReference>
<dbReference type="PROSITE" id="PS50160">
    <property type="entry name" value="DNA_LIGASE_A3"/>
    <property type="match status" value="1"/>
</dbReference>
<keyword evidence="4" id="KW-0227">DNA damage</keyword>
<dbReference type="EMBL" id="CP042652">
    <property type="protein sequence ID" value="QKE28161.1"/>
    <property type="molecule type" value="Genomic_DNA"/>
</dbReference>
<dbReference type="GO" id="GO:0006281">
    <property type="term" value="P:DNA repair"/>
    <property type="evidence" value="ECO:0007669"/>
    <property type="project" value="UniProtKB-KW"/>
</dbReference>
<dbReference type="SUPFAM" id="SSF50249">
    <property type="entry name" value="Nucleic acid-binding proteins"/>
    <property type="match status" value="1"/>
</dbReference>
<dbReference type="GO" id="GO:0006310">
    <property type="term" value="P:DNA recombination"/>
    <property type="evidence" value="ECO:0007669"/>
    <property type="project" value="InterPro"/>
</dbReference>
<dbReference type="Proteomes" id="UP000503483">
    <property type="component" value="Chromosome"/>
</dbReference>
<comment type="cofactor">
    <cofactor evidence="1">
        <name>a divalent metal cation</name>
        <dbReference type="ChEBI" id="CHEBI:60240"/>
    </cofactor>
</comment>
<reference evidence="8 9" key="1">
    <citation type="submission" date="2019-08" db="EMBL/GenBank/DDBJ databases">
        <title>Complete genome sequence of Arcobacter acticola.</title>
        <authorList>
            <person name="Miller W."/>
        </authorList>
    </citation>
    <scope>NUCLEOTIDE SEQUENCE [LARGE SCALE GENOMIC DNA]</scope>
    <source>
        <strain evidence="8 9">KCTC 52212</strain>
    </source>
</reference>
<dbReference type="KEGG" id="paco:AACT_0969"/>
<keyword evidence="2 8" id="KW-0436">Ligase</keyword>
<dbReference type="Pfam" id="PF01068">
    <property type="entry name" value="DNA_ligase_A_M"/>
    <property type="match status" value="1"/>
</dbReference>
<evidence type="ECO:0000256" key="3">
    <source>
        <dbReference type="ARBA" id="ARBA00022705"/>
    </source>
</evidence>
<sequence>MRYLLLLLIIINLYSIELQKPKIYDKQKHEIKGWIMSEKLDGIRAYWDGKDLYTKNGNKIYAPIWFTKDFPSFELDGELWTQRDDFENIQSIVLDKIPSEKWKEITYNIFEVPNSKGNFEERVSIIENYLKESPNKLIKIIPQIKCKNQEHLEKYLQELINKKAEGIIIKNPNIDYFSGRSNEILKVKKFEDMEGQVIGHNYKDKKFRSLKIKLEDGVVFNLGGGFSHKERLNPPKTGDIVTFKYYGFTKNDKPKFASFLRVRKEE</sequence>
<gene>
    <name evidence="8" type="primary">lig</name>
    <name evidence="8" type="ORF">AACT_0969</name>
</gene>
<dbReference type="Pfam" id="PF14743">
    <property type="entry name" value="DNA_ligase_OB_2"/>
    <property type="match status" value="1"/>
</dbReference>
<evidence type="ECO:0000256" key="6">
    <source>
        <dbReference type="ARBA" id="ARBA00034003"/>
    </source>
</evidence>
<protein>
    <submittedName>
        <fullName evidence="8">DNA ligase</fullName>
        <ecNumber evidence="8">6.5.1.2</ecNumber>
    </submittedName>
</protein>
<dbReference type="CDD" id="cd08041">
    <property type="entry name" value="OBF_kDNA_ligase_like"/>
    <property type="match status" value="1"/>
</dbReference>
<dbReference type="GO" id="GO:0006260">
    <property type="term" value="P:DNA replication"/>
    <property type="evidence" value="ECO:0007669"/>
    <property type="project" value="UniProtKB-KW"/>
</dbReference>
<dbReference type="AlphaFoldDB" id="A0A6M8EMJ6"/>
<evidence type="ECO:0000256" key="5">
    <source>
        <dbReference type="ARBA" id="ARBA00023204"/>
    </source>
</evidence>
<evidence type="ECO:0000256" key="2">
    <source>
        <dbReference type="ARBA" id="ARBA00022598"/>
    </source>
</evidence>
<dbReference type="Gene3D" id="2.40.50.140">
    <property type="entry name" value="Nucleic acid-binding proteins"/>
    <property type="match status" value="1"/>
</dbReference>
<dbReference type="InterPro" id="IPR050326">
    <property type="entry name" value="NAD_dep_DNA_ligaseB"/>
</dbReference>
<keyword evidence="9" id="KW-1185">Reference proteome</keyword>
<dbReference type="Gene3D" id="3.30.470.30">
    <property type="entry name" value="DNA ligase/mRNA capping enzyme"/>
    <property type="match status" value="1"/>
</dbReference>
<dbReference type="GO" id="GO:0003911">
    <property type="term" value="F:DNA ligase (NAD+) activity"/>
    <property type="evidence" value="ECO:0007669"/>
    <property type="project" value="UniProtKB-EC"/>
</dbReference>
<evidence type="ECO:0000256" key="4">
    <source>
        <dbReference type="ARBA" id="ARBA00022763"/>
    </source>
</evidence>
<organism evidence="8 9">
    <name type="scientific">Arcobacter acticola</name>
    <dbReference type="NCBI Taxonomy" id="1849015"/>
    <lineage>
        <taxon>Bacteria</taxon>
        <taxon>Pseudomonadati</taxon>
        <taxon>Campylobacterota</taxon>
        <taxon>Epsilonproteobacteria</taxon>
        <taxon>Campylobacterales</taxon>
        <taxon>Arcobacteraceae</taxon>
        <taxon>Arcobacter</taxon>
    </lineage>
</organism>
<dbReference type="PANTHER" id="PTHR47810">
    <property type="entry name" value="DNA LIGASE"/>
    <property type="match status" value="1"/>
</dbReference>
<keyword evidence="3" id="KW-0235">DNA replication</keyword>
<dbReference type="GO" id="GO:0003910">
    <property type="term" value="F:DNA ligase (ATP) activity"/>
    <property type="evidence" value="ECO:0007669"/>
    <property type="project" value="UniProtKB-EC"/>
</dbReference>
<dbReference type="RefSeq" id="WP_172125498.1">
    <property type="nucleotide sequence ID" value="NZ_CP042652.1"/>
</dbReference>
<dbReference type="SUPFAM" id="SSF56091">
    <property type="entry name" value="DNA ligase/mRNA capping enzyme, catalytic domain"/>
    <property type="match status" value="1"/>
</dbReference>
<dbReference type="InterPro" id="IPR029319">
    <property type="entry name" value="DNA_ligase_OB"/>
</dbReference>
<evidence type="ECO:0000259" key="7">
    <source>
        <dbReference type="PROSITE" id="PS50160"/>
    </source>
</evidence>
<dbReference type="EC" id="6.5.1.2" evidence="8"/>
<name>A0A6M8EMJ6_9BACT</name>
<dbReference type="Gene3D" id="3.30.1490.70">
    <property type="match status" value="1"/>
</dbReference>
<dbReference type="PANTHER" id="PTHR47810:SF1">
    <property type="entry name" value="DNA LIGASE B"/>
    <property type="match status" value="1"/>
</dbReference>
<dbReference type="NCBIfam" id="NF006592">
    <property type="entry name" value="PRK09125.1"/>
    <property type="match status" value="1"/>
</dbReference>
<evidence type="ECO:0000313" key="8">
    <source>
        <dbReference type="EMBL" id="QKE28161.1"/>
    </source>
</evidence>
<comment type="catalytic activity">
    <reaction evidence="6">
        <text>ATP + (deoxyribonucleotide)n-3'-hydroxyl + 5'-phospho-(deoxyribonucleotide)m = (deoxyribonucleotide)n+m + AMP + diphosphate.</text>
        <dbReference type="EC" id="6.5.1.1"/>
    </reaction>
</comment>
<accession>A0A6M8EMJ6</accession>